<dbReference type="InterPro" id="IPR016181">
    <property type="entry name" value="Acyl_CoA_acyltransferase"/>
</dbReference>
<dbReference type="SUPFAM" id="SSF55729">
    <property type="entry name" value="Acyl-CoA N-acyltransferases (Nat)"/>
    <property type="match status" value="2"/>
</dbReference>
<comment type="caution">
    <text evidence="2">The sequence shown here is derived from an EMBL/GenBank/DDBJ whole genome shotgun (WGS) entry which is preliminary data.</text>
</comment>
<evidence type="ECO:0000313" key="3">
    <source>
        <dbReference type="Proteomes" id="UP001596990"/>
    </source>
</evidence>
<sequence>MIEIRKVHTHELGVIANFIAEMNRLEEQHIGYCGTEPEEIRASLSEDFDQVPYWESFVAAFKDGKVIGLIGFDGDLDHQTAEIWGPFVRGGLSELATELFVELKNHIPPTIEKLFLFPNKQNDTVISLAEEMDFEAMDAQVILTIDKESVPQQRETGIREVQSGQQQEFNKLHYQSFPDAYYSAEEILSRLDSQRKLFISTDGNLLTGYIYVEVEPAFNEASIEFVSVNRKDRGKGIGRKLIVNALQWMFTHDEIDSVTLCVNATNEKALKLYKKAGFKQVHELCFFKKSLVKSIVVNEKAATDTE</sequence>
<keyword evidence="3" id="KW-1185">Reference proteome</keyword>
<organism evidence="2 3">
    <name type="scientific">Thalassobacillus hwangdonensis</name>
    <dbReference type="NCBI Taxonomy" id="546108"/>
    <lineage>
        <taxon>Bacteria</taxon>
        <taxon>Bacillati</taxon>
        <taxon>Bacillota</taxon>
        <taxon>Bacilli</taxon>
        <taxon>Bacillales</taxon>
        <taxon>Bacillaceae</taxon>
        <taxon>Thalassobacillus</taxon>
    </lineage>
</organism>
<name>A0ABW3KWL0_9BACI</name>
<dbReference type="EMBL" id="JBHTKL010000001">
    <property type="protein sequence ID" value="MFD1018269.1"/>
    <property type="molecule type" value="Genomic_DNA"/>
</dbReference>
<dbReference type="GO" id="GO:0016746">
    <property type="term" value="F:acyltransferase activity"/>
    <property type="evidence" value="ECO:0007669"/>
    <property type="project" value="UniProtKB-KW"/>
</dbReference>
<dbReference type="PANTHER" id="PTHR43415:SF6">
    <property type="entry name" value="SPERMIDINE N(1)-ACETYLTRANSFERASE"/>
    <property type="match status" value="1"/>
</dbReference>
<dbReference type="Proteomes" id="UP001596990">
    <property type="component" value="Unassembled WGS sequence"/>
</dbReference>
<dbReference type="CDD" id="cd04301">
    <property type="entry name" value="NAT_SF"/>
    <property type="match status" value="1"/>
</dbReference>
<keyword evidence="2" id="KW-0012">Acyltransferase</keyword>
<evidence type="ECO:0000259" key="1">
    <source>
        <dbReference type="PROSITE" id="PS51186"/>
    </source>
</evidence>
<protein>
    <submittedName>
        <fullName evidence="2">GNAT family N-acetyltransferase</fullName>
        <ecNumber evidence="2">2.3.1.-</ecNumber>
    </submittedName>
</protein>
<dbReference type="RefSeq" id="WP_386056633.1">
    <property type="nucleotide sequence ID" value="NZ_JBHTKL010000001.1"/>
</dbReference>
<dbReference type="Gene3D" id="3.40.630.30">
    <property type="match status" value="1"/>
</dbReference>
<dbReference type="PANTHER" id="PTHR43415">
    <property type="entry name" value="SPERMIDINE N(1)-ACETYLTRANSFERASE"/>
    <property type="match status" value="1"/>
</dbReference>
<dbReference type="Pfam" id="PF00583">
    <property type="entry name" value="Acetyltransf_1"/>
    <property type="match status" value="1"/>
</dbReference>
<gene>
    <name evidence="2" type="ORF">ACFQ2J_03555</name>
</gene>
<dbReference type="InterPro" id="IPR000182">
    <property type="entry name" value="GNAT_dom"/>
</dbReference>
<dbReference type="EC" id="2.3.1.-" evidence="2"/>
<proteinExistence type="predicted"/>
<evidence type="ECO:0000313" key="2">
    <source>
        <dbReference type="EMBL" id="MFD1018269.1"/>
    </source>
</evidence>
<dbReference type="PROSITE" id="PS51186">
    <property type="entry name" value="GNAT"/>
    <property type="match status" value="1"/>
</dbReference>
<feature type="domain" description="N-acetyltransferase" evidence="1">
    <location>
        <begin position="156"/>
        <end position="296"/>
    </location>
</feature>
<reference evidence="3" key="1">
    <citation type="journal article" date="2019" name="Int. J. Syst. Evol. Microbiol.">
        <title>The Global Catalogue of Microorganisms (GCM) 10K type strain sequencing project: providing services to taxonomists for standard genome sequencing and annotation.</title>
        <authorList>
            <consortium name="The Broad Institute Genomics Platform"/>
            <consortium name="The Broad Institute Genome Sequencing Center for Infectious Disease"/>
            <person name="Wu L."/>
            <person name="Ma J."/>
        </authorList>
    </citation>
    <scope>NUCLEOTIDE SEQUENCE [LARGE SCALE GENOMIC DNA]</scope>
    <source>
        <strain evidence="3">CCUG 56607</strain>
    </source>
</reference>
<keyword evidence="2" id="KW-0808">Transferase</keyword>
<accession>A0ABW3KWL0</accession>